<evidence type="ECO:0000256" key="5">
    <source>
        <dbReference type="ARBA" id="ARBA00023186"/>
    </source>
</evidence>
<keyword evidence="2" id="KW-0547">Nucleotide-binding</keyword>
<evidence type="ECO:0000313" key="7">
    <source>
        <dbReference type="EMBL" id="APT73608.1"/>
    </source>
</evidence>
<dbReference type="RefSeq" id="WP_012056809.1">
    <property type="nucleotide sequence ID" value="NZ_CP007389.1"/>
</dbReference>
<comment type="similarity">
    <text evidence="1">Belongs to the SIMIBI class G3E GTPase family. ArgK/MeaB subfamily.</text>
</comment>
<keyword evidence="4" id="KW-0342">GTP-binding</keyword>
<evidence type="ECO:0000256" key="1">
    <source>
        <dbReference type="ARBA" id="ARBA00009625"/>
    </source>
</evidence>
<reference evidence="7 8" key="1">
    <citation type="submission" date="2014-02" db="EMBL/GenBank/DDBJ databases">
        <title>Diversity of Thermotogales isolates from hydrothermal vents.</title>
        <authorList>
            <person name="Haverkamp T.H.A."/>
            <person name="Lossouarn J."/>
            <person name="Geslin C."/>
            <person name="Nesbo C.L."/>
        </authorList>
    </citation>
    <scope>NUCLEOTIDE SEQUENCE [LARGE SCALE GENOMIC DNA]</scope>
    <source>
        <strain evidence="7 8">431</strain>
    </source>
</reference>
<dbReference type="InterPro" id="IPR005129">
    <property type="entry name" value="GTPase_ArgK"/>
</dbReference>
<evidence type="ECO:0000259" key="6">
    <source>
        <dbReference type="SMART" id="SM00382"/>
    </source>
</evidence>
<dbReference type="InterPro" id="IPR027417">
    <property type="entry name" value="P-loop_NTPase"/>
</dbReference>
<evidence type="ECO:0000256" key="2">
    <source>
        <dbReference type="ARBA" id="ARBA00022741"/>
    </source>
</evidence>
<dbReference type="EMBL" id="CP007389">
    <property type="protein sequence ID" value="APT73608.1"/>
    <property type="molecule type" value="Genomic_DNA"/>
</dbReference>
<dbReference type="PANTHER" id="PTHR43087">
    <property type="entry name" value="LYSINE/ARGININE/ORNITHINE TRANSPORT SYSTEM KINASE"/>
    <property type="match status" value="1"/>
</dbReference>
<keyword evidence="5" id="KW-0143">Chaperone</keyword>
<name>A0ABN4UTZ3_9BACT</name>
<dbReference type="InterPro" id="IPR003593">
    <property type="entry name" value="AAA+_ATPase"/>
</dbReference>
<dbReference type="NCBIfam" id="TIGR00750">
    <property type="entry name" value="lao"/>
    <property type="match status" value="1"/>
</dbReference>
<dbReference type="Proteomes" id="UP000185490">
    <property type="component" value="Chromosome"/>
</dbReference>
<evidence type="ECO:0000256" key="4">
    <source>
        <dbReference type="ARBA" id="ARBA00023134"/>
    </source>
</evidence>
<evidence type="ECO:0000313" key="8">
    <source>
        <dbReference type="Proteomes" id="UP000185490"/>
    </source>
</evidence>
<accession>A0ABN4UTZ3</accession>
<dbReference type="SUPFAM" id="SSF52540">
    <property type="entry name" value="P-loop containing nucleoside triphosphate hydrolases"/>
    <property type="match status" value="1"/>
</dbReference>
<proteinExistence type="inferred from homology"/>
<keyword evidence="3" id="KW-0378">Hydrolase</keyword>
<organism evidence="7 8">
    <name type="scientific">Thermosipho melanesiensis</name>
    <dbReference type="NCBI Taxonomy" id="46541"/>
    <lineage>
        <taxon>Bacteria</taxon>
        <taxon>Thermotogati</taxon>
        <taxon>Thermotogota</taxon>
        <taxon>Thermotogae</taxon>
        <taxon>Thermotogales</taxon>
        <taxon>Fervidobacteriaceae</taxon>
        <taxon>Thermosipho</taxon>
    </lineage>
</organism>
<evidence type="ECO:0000256" key="3">
    <source>
        <dbReference type="ARBA" id="ARBA00022801"/>
    </source>
</evidence>
<keyword evidence="8" id="KW-1185">Reference proteome</keyword>
<dbReference type="Gene3D" id="3.40.50.300">
    <property type="entry name" value="P-loop containing nucleotide triphosphate hydrolases"/>
    <property type="match status" value="1"/>
</dbReference>
<protein>
    <submittedName>
        <fullName evidence="7">Transporter</fullName>
    </submittedName>
</protein>
<dbReference type="Pfam" id="PF03308">
    <property type="entry name" value="MeaB"/>
    <property type="match status" value="1"/>
</dbReference>
<dbReference type="SMART" id="SM00382">
    <property type="entry name" value="AAA"/>
    <property type="match status" value="1"/>
</dbReference>
<dbReference type="PANTHER" id="PTHR43087:SF1">
    <property type="entry name" value="LAO_AO TRANSPORT SYSTEM ATPASE"/>
    <property type="match status" value="1"/>
</dbReference>
<dbReference type="InterPro" id="IPR052040">
    <property type="entry name" value="GTPase/Isobutyryl-CoA_mutase"/>
</dbReference>
<sequence length="292" mass="32234">MKELLTRLKEKDQKALARLITYVENNLENSFIDDLWTNNSKVIGITGSPGAGKSSLVNSLITEMRKSNKTVGVIAVDPTSPFTGGAFLGDRVRMKNHFLDPGVYIRSMGSGNSLGGLNEGIFDVIKLMDAYGFDYIIVETVGAGQSEIDIVNVSDVVVLVLSPGTGDEIQLLKAGIMEIGDVYVINKADLDGAASLKIQLEHTLSFSNFQKKIIETVATSGKGVKKLYEEINTILDDYTNNGELENRKKRRLKKHVETIVIRKVKEVVNDIEYDEKISKMVSKVFKNLCDII</sequence>
<feature type="domain" description="AAA+ ATPase" evidence="6">
    <location>
        <begin position="39"/>
        <end position="190"/>
    </location>
</feature>
<gene>
    <name evidence="7" type="ORF">BW47_03100</name>
</gene>